<dbReference type="PIRSF" id="PIRSF006692">
    <property type="entry name" value="TF_HTH_AF0396_prd"/>
    <property type="match status" value="1"/>
</dbReference>
<dbReference type="Proteomes" id="UP000010824">
    <property type="component" value="Chromosome"/>
</dbReference>
<dbReference type="KEGG" id="mfo:Metfor_0554"/>
<dbReference type="InterPro" id="IPR016490">
    <property type="entry name" value="Tscrpt_reg_HTH_AF0396-typ3"/>
</dbReference>
<dbReference type="InParanoid" id="L0HE76"/>
<dbReference type="RefSeq" id="WP_015284582.1">
    <property type="nucleotide sequence ID" value="NC_019943.1"/>
</dbReference>
<gene>
    <name evidence="2" type="ordered locus">Metfor_0554</name>
</gene>
<keyword evidence="3" id="KW-1185">Reference proteome</keyword>
<dbReference type="Pfam" id="PF08350">
    <property type="entry name" value="FilR1_middle"/>
    <property type="match status" value="1"/>
</dbReference>
<protein>
    <submittedName>
        <fullName evidence="2">Putative transcriptional regulator</fullName>
    </submittedName>
</protein>
<name>L0HE76_METFS</name>
<dbReference type="GeneID" id="14309227"/>
<dbReference type="AlphaFoldDB" id="L0HE76"/>
<feature type="domain" description="Methanogenesis regulatory protein FilR1 middle" evidence="1">
    <location>
        <begin position="125"/>
        <end position="252"/>
    </location>
</feature>
<dbReference type="OrthoDB" id="11410at2157"/>
<evidence type="ECO:0000313" key="3">
    <source>
        <dbReference type="Proteomes" id="UP000010824"/>
    </source>
</evidence>
<dbReference type="EMBL" id="CP003167">
    <property type="protein sequence ID" value="AGB01618.1"/>
    <property type="molecule type" value="Genomic_DNA"/>
</dbReference>
<evidence type="ECO:0000259" key="1">
    <source>
        <dbReference type="Pfam" id="PF08350"/>
    </source>
</evidence>
<dbReference type="SUPFAM" id="SSF46785">
    <property type="entry name" value="Winged helix' DNA-binding domain"/>
    <property type="match status" value="1"/>
</dbReference>
<accession>L0HE76</accession>
<sequence>MSDLLAVTTSSEKRKRLLLFLAAGPRTWDEIKDTLHVTATGILPQIKILEDQKLLCREGRQFYLTETGQLIVRFLGPFDGALAVLGQQRKFWEDHNIHALPEEFLLRIGELEKIQIIECCVEDSFEPHTEFIASLQQASRIKGISPIVHPRYPNLFLNLAKENKSISLILTKSAFEKIKREYYNMLMEGLGYANASLFIYPDDIHFAYIVTDYCFSISFFLNNGLFDSKQDLISTSKSALRFGEDLFTFYQNRSERLNA</sequence>
<proteinExistence type="predicted"/>
<dbReference type="eggNOG" id="arCOG03134">
    <property type="taxonomic scope" value="Archaea"/>
</dbReference>
<reference evidence="3" key="1">
    <citation type="submission" date="2011-12" db="EMBL/GenBank/DDBJ databases">
        <title>Complete sequence of Methanoregula formicicum SMSP.</title>
        <authorList>
            <person name="Lucas S."/>
            <person name="Han J."/>
            <person name="Lapidus A."/>
            <person name="Cheng J.-F."/>
            <person name="Goodwin L."/>
            <person name="Pitluck S."/>
            <person name="Peters L."/>
            <person name="Ovchinnikova G."/>
            <person name="Teshima H."/>
            <person name="Detter J.C."/>
            <person name="Han C."/>
            <person name="Tapia R."/>
            <person name="Land M."/>
            <person name="Hauser L."/>
            <person name="Kyrpides N."/>
            <person name="Ivanova N."/>
            <person name="Pagani I."/>
            <person name="Imachi H."/>
            <person name="Tamaki H."/>
            <person name="Sekiguchi Y."/>
            <person name="Kamagata Y."/>
            <person name="Cadillo-Quiroz H."/>
            <person name="Zinder S."/>
            <person name="Liu W.-T."/>
            <person name="Woyke T."/>
        </authorList>
    </citation>
    <scope>NUCLEOTIDE SEQUENCE [LARGE SCALE GENOMIC DNA]</scope>
    <source>
        <strain evidence="3">DSM 22288 / NBRC 105244 / SMSP</strain>
    </source>
</reference>
<dbReference type="InterPro" id="IPR036390">
    <property type="entry name" value="WH_DNA-bd_sf"/>
</dbReference>
<dbReference type="InterPro" id="IPR013561">
    <property type="entry name" value="FilR1_middle_dom"/>
</dbReference>
<reference evidence="2 3" key="2">
    <citation type="journal article" date="2014" name="Genome Announc.">
        <title>Complete Genome Sequence of Methanoregula formicica SMSPT, a Mesophilic Hydrogenotrophic Methanogen Isolated from a Methanogenic Upflow Anaerobic Sludge Blanket Reactor.</title>
        <authorList>
            <person name="Yamamoto K."/>
            <person name="Tamaki H."/>
            <person name="Cadillo-Quiroz H."/>
            <person name="Imachi H."/>
            <person name="Kyrpides N."/>
            <person name="Woyke T."/>
            <person name="Goodwin L."/>
            <person name="Zinder S.H."/>
            <person name="Kamagata Y."/>
            <person name="Liu W.T."/>
        </authorList>
    </citation>
    <scope>NUCLEOTIDE SEQUENCE [LARGE SCALE GENOMIC DNA]</scope>
    <source>
        <strain evidence="3">DSM 22288 / NBRC 105244 / SMSP</strain>
    </source>
</reference>
<evidence type="ECO:0000313" key="2">
    <source>
        <dbReference type="EMBL" id="AGB01618.1"/>
    </source>
</evidence>
<organism evidence="2 3">
    <name type="scientific">Methanoregula formicica (strain DSM 22288 / NBRC 105244 / SMSP)</name>
    <dbReference type="NCBI Taxonomy" id="593750"/>
    <lineage>
        <taxon>Archaea</taxon>
        <taxon>Methanobacteriati</taxon>
        <taxon>Methanobacteriota</taxon>
        <taxon>Stenosarchaea group</taxon>
        <taxon>Methanomicrobia</taxon>
        <taxon>Methanomicrobiales</taxon>
        <taxon>Methanoregulaceae</taxon>
        <taxon>Methanoregula</taxon>
    </lineage>
</organism>
<dbReference type="HOGENOM" id="CLU_062767_1_1_2"/>